<evidence type="ECO:0000259" key="4">
    <source>
        <dbReference type="Pfam" id="PF06165"/>
    </source>
</evidence>
<dbReference type="Pfam" id="PF10091">
    <property type="entry name" value="Glycoamylase"/>
    <property type="match status" value="1"/>
</dbReference>
<evidence type="ECO:0000313" key="7">
    <source>
        <dbReference type="EMBL" id="SHJ09748.1"/>
    </source>
</evidence>
<dbReference type="Pfam" id="PF06165">
    <property type="entry name" value="GH94_b-supersand"/>
    <property type="match status" value="2"/>
</dbReference>
<feature type="domain" description="Glycosyl hydrolase 94 catalytic" evidence="6">
    <location>
        <begin position="2434"/>
        <end position="2858"/>
    </location>
</feature>
<dbReference type="InterPro" id="IPR033432">
    <property type="entry name" value="GH94_catalytic"/>
</dbReference>
<name>A0A1M6GIK1_9FIRM</name>
<dbReference type="InterPro" id="IPR052047">
    <property type="entry name" value="GH94_Enzymes"/>
</dbReference>
<evidence type="ECO:0000256" key="1">
    <source>
        <dbReference type="ARBA" id="ARBA00022676"/>
    </source>
</evidence>
<dbReference type="SMART" id="SM01068">
    <property type="entry name" value="CBM_X"/>
    <property type="match status" value="2"/>
</dbReference>
<keyword evidence="1" id="KW-0328">Glycosyltransferase</keyword>
<accession>A0A1M6GIK1</accession>
<dbReference type="InterPro" id="IPR012341">
    <property type="entry name" value="6hp_glycosidase-like_sf"/>
</dbReference>
<dbReference type="SUPFAM" id="SSF74650">
    <property type="entry name" value="Galactose mutarotase-like"/>
    <property type="match status" value="2"/>
</dbReference>
<dbReference type="PANTHER" id="PTHR37469:SF2">
    <property type="entry name" value="CELLOBIONIC ACID PHOSPHORYLASE"/>
    <property type="match status" value="1"/>
</dbReference>
<feature type="transmembrane region" description="Helical" evidence="3">
    <location>
        <begin position="906"/>
        <end position="925"/>
    </location>
</feature>
<organism evidence="7 8">
    <name type="scientific">Parasporobacterium paucivorans DSM 15970</name>
    <dbReference type="NCBI Taxonomy" id="1122934"/>
    <lineage>
        <taxon>Bacteria</taxon>
        <taxon>Bacillati</taxon>
        <taxon>Bacillota</taxon>
        <taxon>Clostridia</taxon>
        <taxon>Lachnospirales</taxon>
        <taxon>Lachnospiraceae</taxon>
        <taxon>Parasporobacterium</taxon>
    </lineage>
</organism>
<evidence type="ECO:0000259" key="5">
    <source>
        <dbReference type="Pfam" id="PF10091"/>
    </source>
</evidence>
<keyword evidence="3" id="KW-0472">Membrane</keyword>
<dbReference type="Gene3D" id="2.60.420.10">
    <property type="entry name" value="Maltose phosphorylase, domain 3"/>
    <property type="match status" value="1"/>
</dbReference>
<proteinExistence type="predicted"/>
<evidence type="ECO:0000256" key="3">
    <source>
        <dbReference type="SAM" id="Phobius"/>
    </source>
</evidence>
<dbReference type="InterPro" id="IPR019282">
    <property type="entry name" value="Glycoamylase-like_cons_dom"/>
</dbReference>
<keyword evidence="3" id="KW-1133">Transmembrane helix</keyword>
<feature type="domain" description="Glycosyl hydrolase 94 supersandwich" evidence="4">
    <location>
        <begin position="1640"/>
        <end position="1915"/>
    </location>
</feature>
<dbReference type="Pfam" id="PF17167">
    <property type="entry name" value="Glyco_hydro_94"/>
    <property type="match status" value="1"/>
</dbReference>
<dbReference type="Proteomes" id="UP000184342">
    <property type="component" value="Unassembled WGS sequence"/>
</dbReference>
<protein>
    <submittedName>
        <fullName evidence="7">Cellobiose phosphorylase</fullName>
    </submittedName>
</protein>
<dbReference type="Gene3D" id="1.50.10.10">
    <property type="match status" value="1"/>
</dbReference>
<feature type="domain" description="Glycosyl hydrolase 94 supersandwich" evidence="4">
    <location>
        <begin position="2155"/>
        <end position="2420"/>
    </location>
</feature>
<keyword evidence="8" id="KW-1185">Reference proteome</keyword>
<evidence type="ECO:0000256" key="2">
    <source>
        <dbReference type="ARBA" id="ARBA00022679"/>
    </source>
</evidence>
<dbReference type="CDD" id="cd11756">
    <property type="entry name" value="GH94N_ChvB_NdvB_1_like"/>
    <property type="match status" value="1"/>
</dbReference>
<dbReference type="InterPro" id="IPR037018">
    <property type="entry name" value="GH65_N"/>
</dbReference>
<dbReference type="GO" id="GO:0030246">
    <property type="term" value="F:carbohydrate binding"/>
    <property type="evidence" value="ECO:0007669"/>
    <property type="project" value="InterPro"/>
</dbReference>
<dbReference type="InterPro" id="IPR008928">
    <property type="entry name" value="6-hairpin_glycosidase_sf"/>
</dbReference>
<feature type="transmembrane region" description="Helical" evidence="3">
    <location>
        <begin position="999"/>
        <end position="1018"/>
    </location>
</feature>
<keyword evidence="2" id="KW-0808">Transferase</keyword>
<feature type="domain" description="Glycoamylase-like" evidence="5">
    <location>
        <begin position="1385"/>
        <end position="1595"/>
    </location>
</feature>
<feature type="transmembrane region" description="Helical" evidence="3">
    <location>
        <begin position="438"/>
        <end position="457"/>
    </location>
</feature>
<sequence length="2936" mass="332233">MITQYMIYIYVLGAVVLMSLLLLGVLLKIQKKRNINIRDASLTVEELEAHARNMSLEHSVSSKKNILNWPVTRMNENFGFIRQVYEDLNSDIIKKHALPPAAEWLLDNFYVIEEQVNGLCKDLSKKIYYDLPVLKKGPHRGVSRILALSSELVAHTDGQIEEGTLLKYLEAYQSHNILFEREICVIPAMMRLALIENIRTICEDLTETRKQWKLADETIEKWLDDTGADTDKMQGLLKINGKAINEAIETANPSFLEHLFYRMRRSGRRYSDILRYIDESLDKFDTTTEILAQKAHNAQAVSTVSLGNCIVSLKHLSSRNWIDLFDAASYLEKILQKDPGEIYSQMDINSRYFYKKRVETIAKTYGVSELFIAREALRLAQNAMPDIQTAIDDDSLDNRRQHIGYYIVGNGLKVLEDGQKRNTKFLAKPKKSIEDHQGIIYMLSIILFTVLLTLLILSYTMNHISGNPYLYLILTVAAAIIPASEIVISIINWVVCKVKNPAVFPRLELKEGIPENLSTMVVIPALLSDKKRVIEIMENMENHYLGNREKNLYFALIGAFKDSDHENNKEDKSVVKEASDRIDALNSKYTDGKKDVFYFYNRQRKFNEKDNNWTGWERKRGALMEFNELLLGSEDTSFSFYSNELLPNANIKYVITLDADTVLPLGMAKKMIGAMAHPLNRPVIDQKDGVVSEGYGLMQPKVSFDSDSSNRSIFSRIYTGQEGLDPYASAISDVYQDLFGEGIFTGKGIYDLKVFQTVLKGKLPENAILSHDLLEGSFVRAALVSDLELVDSYPSKYNSFMARLHRWVRGDWQLIPWLGGKIFTRDKTCIKNPLSYVSKWKIMDNLRRSLLTPSVMLLIILGLSILPGSGIFWVGFGIVSMGLPLILSFLTQIFRDGLKPDCIKRHLPGFFGIKAPVFQFFIGIIFLPYQALTVLEAVAVTLTRVFITKKKMLEWVTSADADRVQTNSLKSYISTMGLSATSGIVIAMLSYYFKPESLTVSFVLLAAWLISPVVACIISKDDHIKIEKLQESDLLDLRKTARKTWRYFEEFADAKNNYLAPDNFQEEPYRGIAYKTSPTNIGLGLMASLTGRDMGYTGLIMTTDLISKTITTMEKMEKWNGHLYNWYDTRTLEPLNPMYVSTVDSGNLVCYLTTLVQGLEEYYERPLIDASFARGITDTARAGLEDGQELPIDFSAFEPLEKQKKIDLVLWRKALDGFIENPLISCKMKAEWKTKSKNMVRMLKEELESFMPWVAMSYTVPGPLSNDVLTSKTDLLLELVRTNVSLKALPSLSKNICDLCNQLTEDIREASGGSFEAELPWLNGLKEAAGKSFRFSRDFIVQYDRLIARINDLSMNTRFAELYNERRHLFYIGYNMEEKKPTNSYYDLLASEARQTSYIAIARGEIPPKHWFMLGRSLTVVDRFKGLVSWSGTMFEYLMPLLLMRSYRNTLLDETYSFVVKSQIKYGRQRETPWGTSESAYNSLDINLDYQYKAIGVPWLGLKRGLAEDAVVAPYATFLALMVDPEEAYKNIKYLKAEGLEGPYGFYEAADYTPERLEPLTKRVVIKSFMAHHEGMSLMALNNYLNGDTMQSRFSKDPRIKAARLLLQEKVPLNVVFTKDGKEKIHVSKATAFSDKGSYRRFTAPDFNLPKSHVLSNGKYFVTLTDKGTGYSRSRDVDITRWREDSIMDSFGTFFYIEHIEKNQNWSATYAPLNVMPKSYEVVFTADKAAYKRTDGDIETLTEVIVSSGENAEVRRIRLKNNGKSACTLQVTSYFELVAASHNSDLAHPAFSNLFVSTEFDAQHKVLLANRRTRSQCDKKVWVAVMPVIDGEIIGDIEYETDRLQFIGRGNNPSHPEVISRSKPLSNTVGSVLDPILSMRARVRVEAGNTARIFFVTAMADTREAVMELVGKYNHTEACDASFWLALTRSQVEAKYLNNKAAETELYQDCVSDILFISPLRRKHEQLLKDNQEGQKSLWKYGISGDRPIVLLMLDRTDDVELLYELLKAHEYWRLKDLKVDLIILGREENSYANPLHSLITEIVYNMQTQDSLNRHQDVFILKASTMTDQDITLLYASARMIFIGGCGTMEEQVSTDGSRTDAGSFLVEEKIADCMDFREYSKDENQAQHPLVGYETDELQFFNGFGGFGGNGSSYIIRLENNQMTPAPWVNVIANPDFGFMVSETGGGYTWCENSRENKLSPWSNDPVSDEPGEVFYISDESGALWSMTPLPIREEEPYTIEHGFGHTRFLHQSHGIKQELVQFVPVSGTVKISMLHFHNESRMAKNLNITYYMTPILGVSMSETALHLISSQTPEGTLIIENPYSSEFAGRVCFMDVSVAERSVTGDRKEFFGCGRLDAPDALKVKQLSGMTGAGYNPCGAMQINVHLEANEAADIVFVMGMGKNQEEALELAGRFKTDTQAKAALEEVDRFWSDKLQVIEVDTPDPAMNIMLNGWLLYQVISCRMWARSGFYQAGGAYGFRDQLQDTLSLAATCPSLARAQIIKHAGHQFEEGDVLHWWHEPASKGTRTRISDDYLWLPYVTAEYIKVTGDYDILNSQIPYLQEEPLKENEEDRYCQPKASKECFSLYDHCIRSVNNALQFGEHGIPLIRGGDWNDGMNSVGSGGKGESVWLGWFLLTTLQKIIPICHKMGDGDIAESYSLLVPQISDAIENNGWDGNWYIRAFFDDGTPLGTAGNSECKIDSLSQTWSVISGAGDAGRAAKAMQSLENYLVMGEEGIIKLLTPPFNDGILEPGYIKGYLPGIRENGGQYTHAAAWVVAAFAKMGEGTKAWNCFRMLNPINHSRTNRESWIYKVEPYVMAADVYGEPPHIGRGGWTWYTGAAGWMYKAGLESILGFNKESDKLIPNPSIPGNWTGYSIRYRYMETTYEIKVSNPNGISRGVHHVYVDLELQADSIIPLVNDGLTHKVDVLMGT</sequence>
<feature type="transmembrane region" description="Helical" evidence="3">
    <location>
        <begin position="972"/>
        <end position="993"/>
    </location>
</feature>
<dbReference type="InterPro" id="IPR010383">
    <property type="entry name" value="Glyco_hydrolase_94_b-supersand"/>
</dbReference>
<dbReference type="GO" id="GO:0016757">
    <property type="term" value="F:glycosyltransferase activity"/>
    <property type="evidence" value="ECO:0007669"/>
    <property type="project" value="UniProtKB-KW"/>
</dbReference>
<dbReference type="InterPro" id="IPR037824">
    <property type="entry name" value="GH94N_2_NdvB"/>
</dbReference>
<dbReference type="InterPro" id="IPR011013">
    <property type="entry name" value="Gal_mutarotase_sf_dom"/>
</dbReference>
<keyword evidence="3" id="KW-0812">Transmembrane</keyword>
<dbReference type="EMBL" id="FQYT01000012">
    <property type="protein sequence ID" value="SHJ09748.1"/>
    <property type="molecule type" value="Genomic_DNA"/>
</dbReference>
<evidence type="ECO:0000313" key="8">
    <source>
        <dbReference type="Proteomes" id="UP000184342"/>
    </source>
</evidence>
<dbReference type="SUPFAM" id="SSF48208">
    <property type="entry name" value="Six-hairpin glycosidases"/>
    <property type="match status" value="1"/>
</dbReference>
<dbReference type="GO" id="GO:0005975">
    <property type="term" value="P:carbohydrate metabolic process"/>
    <property type="evidence" value="ECO:0007669"/>
    <property type="project" value="InterPro"/>
</dbReference>
<evidence type="ECO:0000259" key="6">
    <source>
        <dbReference type="Pfam" id="PF17167"/>
    </source>
</evidence>
<dbReference type="CDD" id="cd11753">
    <property type="entry name" value="GH94N_ChvB_NdvB_2_like"/>
    <property type="match status" value="1"/>
</dbReference>
<dbReference type="STRING" id="1122934.SAMN02745691_01335"/>
<feature type="transmembrane region" description="Helical" evidence="3">
    <location>
        <begin position="849"/>
        <end position="866"/>
    </location>
</feature>
<feature type="transmembrane region" description="Helical" evidence="3">
    <location>
        <begin position="469"/>
        <end position="496"/>
    </location>
</feature>
<gene>
    <name evidence="7" type="ORF">SAMN02745691_01335</name>
</gene>
<reference evidence="7 8" key="1">
    <citation type="submission" date="2016-11" db="EMBL/GenBank/DDBJ databases">
        <authorList>
            <person name="Jaros S."/>
            <person name="Januszkiewicz K."/>
            <person name="Wedrychowicz H."/>
        </authorList>
    </citation>
    <scope>NUCLEOTIDE SEQUENCE [LARGE SCALE GENOMIC DNA]</scope>
    <source>
        <strain evidence="7 8">DSM 15970</strain>
    </source>
</reference>
<dbReference type="Gene3D" id="2.70.98.40">
    <property type="entry name" value="Glycoside hydrolase, family 65, N-terminal domain"/>
    <property type="match status" value="2"/>
</dbReference>
<feature type="transmembrane region" description="Helical" evidence="3">
    <location>
        <begin position="872"/>
        <end position="894"/>
    </location>
</feature>
<feature type="transmembrane region" description="Helical" evidence="3">
    <location>
        <begin position="6"/>
        <end position="27"/>
    </location>
</feature>
<dbReference type="InterPro" id="IPR037820">
    <property type="entry name" value="GH94N_NdvB"/>
</dbReference>
<dbReference type="Gene3D" id="1.50.10.140">
    <property type="match status" value="2"/>
</dbReference>
<dbReference type="PANTHER" id="PTHR37469">
    <property type="entry name" value="CELLOBIONIC ACID PHOSPHORYLASE-RELATED"/>
    <property type="match status" value="1"/>
</dbReference>